<reference evidence="2" key="2">
    <citation type="submission" date="2023-06" db="EMBL/GenBank/DDBJ databases">
        <authorList>
            <person name="Ma L."/>
            <person name="Liu K.-W."/>
            <person name="Li Z."/>
            <person name="Hsiao Y.-Y."/>
            <person name="Qi Y."/>
            <person name="Fu T."/>
            <person name="Tang G."/>
            <person name="Zhang D."/>
            <person name="Sun W.-H."/>
            <person name="Liu D.-K."/>
            <person name="Li Y."/>
            <person name="Chen G.-Z."/>
            <person name="Liu X.-D."/>
            <person name="Liao X.-Y."/>
            <person name="Jiang Y.-T."/>
            <person name="Yu X."/>
            <person name="Hao Y."/>
            <person name="Huang J."/>
            <person name="Zhao X.-W."/>
            <person name="Ke S."/>
            <person name="Chen Y.-Y."/>
            <person name="Wu W.-L."/>
            <person name="Hsu J.-L."/>
            <person name="Lin Y.-F."/>
            <person name="Huang M.-D."/>
            <person name="Li C.-Y."/>
            <person name="Huang L."/>
            <person name="Wang Z.-W."/>
            <person name="Zhao X."/>
            <person name="Zhong W.-Y."/>
            <person name="Peng D.-H."/>
            <person name="Ahmad S."/>
            <person name="Lan S."/>
            <person name="Zhang J.-S."/>
            <person name="Tsai W.-C."/>
            <person name="Van De Peer Y."/>
            <person name="Liu Z.-J."/>
        </authorList>
    </citation>
    <scope>NUCLEOTIDE SEQUENCE</scope>
    <source>
        <strain evidence="2">CP</strain>
        <tissue evidence="2">Leaves</tissue>
    </source>
</reference>
<dbReference type="AlphaFoldDB" id="A0AAV9CFE1"/>
<organism evidence="2 3">
    <name type="scientific">Acorus calamus</name>
    <name type="common">Sweet flag</name>
    <dbReference type="NCBI Taxonomy" id="4465"/>
    <lineage>
        <taxon>Eukaryota</taxon>
        <taxon>Viridiplantae</taxon>
        <taxon>Streptophyta</taxon>
        <taxon>Embryophyta</taxon>
        <taxon>Tracheophyta</taxon>
        <taxon>Spermatophyta</taxon>
        <taxon>Magnoliopsida</taxon>
        <taxon>Liliopsida</taxon>
        <taxon>Acoraceae</taxon>
        <taxon>Acorus</taxon>
    </lineage>
</organism>
<dbReference type="PANTHER" id="PTHR46250">
    <property type="entry name" value="MYB/SANT-LIKE DNA-BINDING DOMAIN PROTEIN-RELATED"/>
    <property type="match status" value="1"/>
</dbReference>
<name>A0AAV9CFE1_ACOCL</name>
<dbReference type="EMBL" id="JAUJYO010000019">
    <property type="protein sequence ID" value="KAK1287330.1"/>
    <property type="molecule type" value="Genomic_DNA"/>
</dbReference>
<evidence type="ECO:0000313" key="2">
    <source>
        <dbReference type="EMBL" id="KAK1287330.1"/>
    </source>
</evidence>
<gene>
    <name evidence="2" type="ORF">QJS10_CPB19g00055</name>
</gene>
<protein>
    <submittedName>
        <fullName evidence="2">Uncharacterized protein</fullName>
    </submittedName>
</protein>
<comment type="caution">
    <text evidence="2">The sequence shown here is derived from an EMBL/GenBank/DDBJ whole genome shotgun (WGS) entry which is preliminary data.</text>
</comment>
<feature type="compositionally biased region" description="Low complexity" evidence="1">
    <location>
        <begin position="73"/>
        <end position="93"/>
    </location>
</feature>
<dbReference type="PANTHER" id="PTHR46250:SF15">
    <property type="entry name" value="OS01G0523800 PROTEIN"/>
    <property type="match status" value="1"/>
</dbReference>
<evidence type="ECO:0000256" key="1">
    <source>
        <dbReference type="SAM" id="MobiDB-lite"/>
    </source>
</evidence>
<keyword evidence="3" id="KW-1185">Reference proteome</keyword>
<proteinExistence type="predicted"/>
<sequence>MQKGYSRFPHYDSLVDIFAKDQANGLESFSVVDVEAQVMAEAIAAAAEVGIDLGLDEQVEDFILEDMVYEHGTPNATQNPTPTSTAPSSSNATRSHKKRARSSQDMSSCVGEIASSISSLVECSKEYLKIMAYSLTPENPISMVTETLTKMEGFTRQQKMVAGQIINKEPSYVEMFLMCPEEERGEMVEEILAYETDY</sequence>
<feature type="region of interest" description="Disordered" evidence="1">
    <location>
        <begin position="72"/>
        <end position="105"/>
    </location>
</feature>
<accession>A0AAV9CFE1</accession>
<reference evidence="2" key="1">
    <citation type="journal article" date="2023" name="Nat. Commun.">
        <title>Diploid and tetraploid genomes of Acorus and the evolution of monocots.</title>
        <authorList>
            <person name="Ma L."/>
            <person name="Liu K.W."/>
            <person name="Li Z."/>
            <person name="Hsiao Y.Y."/>
            <person name="Qi Y."/>
            <person name="Fu T."/>
            <person name="Tang G.D."/>
            <person name="Zhang D."/>
            <person name="Sun W.H."/>
            <person name="Liu D.K."/>
            <person name="Li Y."/>
            <person name="Chen G.Z."/>
            <person name="Liu X.D."/>
            <person name="Liao X.Y."/>
            <person name="Jiang Y.T."/>
            <person name="Yu X."/>
            <person name="Hao Y."/>
            <person name="Huang J."/>
            <person name="Zhao X.W."/>
            <person name="Ke S."/>
            <person name="Chen Y.Y."/>
            <person name="Wu W.L."/>
            <person name="Hsu J.L."/>
            <person name="Lin Y.F."/>
            <person name="Huang M.D."/>
            <person name="Li C.Y."/>
            <person name="Huang L."/>
            <person name="Wang Z.W."/>
            <person name="Zhao X."/>
            <person name="Zhong W.Y."/>
            <person name="Peng D.H."/>
            <person name="Ahmad S."/>
            <person name="Lan S."/>
            <person name="Zhang J.S."/>
            <person name="Tsai W.C."/>
            <person name="Van de Peer Y."/>
            <person name="Liu Z.J."/>
        </authorList>
    </citation>
    <scope>NUCLEOTIDE SEQUENCE</scope>
    <source>
        <strain evidence="2">CP</strain>
    </source>
</reference>
<evidence type="ECO:0000313" key="3">
    <source>
        <dbReference type="Proteomes" id="UP001180020"/>
    </source>
</evidence>
<dbReference type="Proteomes" id="UP001180020">
    <property type="component" value="Unassembled WGS sequence"/>
</dbReference>